<proteinExistence type="predicted"/>
<evidence type="ECO:0000256" key="1">
    <source>
        <dbReference type="SAM" id="MobiDB-lite"/>
    </source>
</evidence>
<evidence type="ECO:0000313" key="3">
    <source>
        <dbReference type="Proteomes" id="UP000777482"/>
    </source>
</evidence>
<evidence type="ECO:0000313" key="2">
    <source>
        <dbReference type="EMBL" id="KAG0662116.1"/>
    </source>
</evidence>
<protein>
    <submittedName>
        <fullName evidence="2">Uncharacterized protein</fullName>
    </submittedName>
</protein>
<dbReference type="AlphaFoldDB" id="A0A9P6W2Q0"/>
<accession>A0A9P6W2Q0</accession>
<reference evidence="2 3" key="1">
    <citation type="submission" date="2020-11" db="EMBL/GenBank/DDBJ databases">
        <title>Kefir isolates.</title>
        <authorList>
            <person name="Marcisauskas S."/>
            <person name="Kim Y."/>
            <person name="Blasche S."/>
        </authorList>
    </citation>
    <scope>NUCLEOTIDE SEQUENCE [LARGE SCALE GENOMIC DNA]</scope>
    <source>
        <strain evidence="2 3">KR</strain>
    </source>
</reference>
<comment type="caution">
    <text evidence="2">The sequence shown here is derived from an EMBL/GenBank/DDBJ whole genome shotgun (WGS) entry which is preliminary data.</text>
</comment>
<organism evidence="2 3">
    <name type="scientific">Rhodotorula mucilaginosa</name>
    <name type="common">Yeast</name>
    <name type="synonym">Rhodotorula rubra</name>
    <dbReference type="NCBI Taxonomy" id="5537"/>
    <lineage>
        <taxon>Eukaryota</taxon>
        <taxon>Fungi</taxon>
        <taxon>Dikarya</taxon>
        <taxon>Basidiomycota</taxon>
        <taxon>Pucciniomycotina</taxon>
        <taxon>Microbotryomycetes</taxon>
        <taxon>Sporidiobolales</taxon>
        <taxon>Sporidiobolaceae</taxon>
        <taxon>Rhodotorula</taxon>
    </lineage>
</organism>
<dbReference type="Proteomes" id="UP000777482">
    <property type="component" value="Unassembled WGS sequence"/>
</dbReference>
<name>A0A9P6W2Q0_RHOMI</name>
<keyword evidence="3" id="KW-1185">Reference proteome</keyword>
<gene>
    <name evidence="2" type="ORF">C6P46_003509</name>
</gene>
<dbReference type="EMBL" id="PUHQ01000029">
    <property type="protein sequence ID" value="KAG0662116.1"/>
    <property type="molecule type" value="Genomic_DNA"/>
</dbReference>
<feature type="region of interest" description="Disordered" evidence="1">
    <location>
        <begin position="246"/>
        <end position="265"/>
    </location>
</feature>
<feature type="region of interest" description="Disordered" evidence="1">
    <location>
        <begin position="203"/>
        <end position="234"/>
    </location>
</feature>
<sequence length="321" mass="35926">MPAHNEHVKHIGEAAETLTNVIWRYLDQRKEDVGLMLSKNHTSCLRQALTNWMKTANYQSMVPPKAITADVAAKVVSFLEAKQPVFQHAMTEKPALAVDVVLLGILPINLGLVLQQGWVPSLMIERTRISIKLATECATLKVDEVNTLKGLSSNCRNPSYFFTLPLPPAKPEWSEYQLLLGHQHVPEGAYNQVPAHALYHRSDTSTLDPHSRHPIPNLPPLQLNPNPHLPDQRLPPLSALQAFADAGARAGASRQPSRQSGLTDPEAYRTSFRGHRHPQHQVANCPGGPHELGSNARIGHRAARRYGIQDRWEWMECRRFN</sequence>
<feature type="region of interest" description="Disordered" evidence="1">
    <location>
        <begin position="274"/>
        <end position="295"/>
    </location>
</feature>